<evidence type="ECO:0000313" key="3">
    <source>
        <dbReference type="Proteomes" id="UP000604083"/>
    </source>
</evidence>
<reference evidence="2" key="1">
    <citation type="submission" date="2021-01" db="EMBL/GenBank/DDBJ databases">
        <title>Modified the classification status of verrucomicrobia.</title>
        <authorList>
            <person name="Feng X."/>
        </authorList>
    </citation>
    <scope>NUCLEOTIDE SEQUENCE</scope>
    <source>
        <strain evidence="2">KCTC 12986</strain>
    </source>
</reference>
<protein>
    <recommendedName>
        <fullName evidence="4">DUF1351 domain-containing protein</fullName>
    </recommendedName>
</protein>
<feature type="region of interest" description="Disordered" evidence="1">
    <location>
        <begin position="204"/>
        <end position="256"/>
    </location>
</feature>
<gene>
    <name evidence="2" type="ORF">JIN78_13270</name>
</gene>
<evidence type="ECO:0000256" key="1">
    <source>
        <dbReference type="SAM" id="MobiDB-lite"/>
    </source>
</evidence>
<organism evidence="2 3">
    <name type="scientific">Roseibacillus ishigakijimensis</name>
    <dbReference type="NCBI Taxonomy" id="454146"/>
    <lineage>
        <taxon>Bacteria</taxon>
        <taxon>Pseudomonadati</taxon>
        <taxon>Verrucomicrobiota</taxon>
        <taxon>Verrucomicrobiia</taxon>
        <taxon>Verrucomicrobiales</taxon>
        <taxon>Verrucomicrobiaceae</taxon>
        <taxon>Roseibacillus</taxon>
    </lineage>
</organism>
<dbReference type="EMBL" id="JAENIO010000038">
    <property type="protein sequence ID" value="MBK1835035.1"/>
    <property type="molecule type" value="Genomic_DNA"/>
</dbReference>
<feature type="compositionally biased region" description="Basic and acidic residues" evidence="1">
    <location>
        <begin position="204"/>
        <end position="230"/>
    </location>
</feature>
<evidence type="ECO:0000313" key="2">
    <source>
        <dbReference type="EMBL" id="MBK1835035.1"/>
    </source>
</evidence>
<sequence>MPTLEIEVSGKVVSSSLSEFAEAFREQLAELTTDLKTDEDFGQAEQDVKSLKTVEKALTDAKAKALEQAEEVNRLFVNIDELSGEAREARLTMERQIKSRKAEVKTELVEDGISRIEADERKVFRLDFEEALKQKRNLKSMREAIDKVVVTTNARIEQARSLIDAAEEETPGLVPDKRSLEIWPIEKLEMELIRRKDMKAAREAKAKAEEEARKAREEAAKAKAEAEEAAKPAPLPPKSAAEPEIESPEMERHPVEGMTAEEEWKQFASVVQHVFRELKQHKERLIYPENQEKGTRFGQGVNQAWKGVTQ</sequence>
<name>A0A934RVQ6_9BACT</name>
<evidence type="ECO:0008006" key="4">
    <source>
        <dbReference type="Google" id="ProtNLM"/>
    </source>
</evidence>
<dbReference type="AlphaFoldDB" id="A0A934RVQ6"/>
<accession>A0A934RVQ6</accession>
<dbReference type="RefSeq" id="WP_200392470.1">
    <property type="nucleotide sequence ID" value="NZ_JAENIO010000038.1"/>
</dbReference>
<proteinExistence type="predicted"/>
<comment type="caution">
    <text evidence="2">The sequence shown here is derived from an EMBL/GenBank/DDBJ whole genome shotgun (WGS) entry which is preliminary data.</text>
</comment>
<keyword evidence="3" id="KW-1185">Reference proteome</keyword>
<dbReference type="Proteomes" id="UP000604083">
    <property type="component" value="Unassembled WGS sequence"/>
</dbReference>